<reference evidence="1" key="1">
    <citation type="submission" date="2023-06" db="EMBL/GenBank/DDBJ databases">
        <title>WGS-Sequencing of Streptomyces ficellus isolate 21 collected from sand in Gara Djebilet Iron Mine in Algeria.</title>
        <authorList>
            <person name="Zegers G.P."/>
            <person name="Gomez A."/>
            <person name="Gueddou A."/>
            <person name="Zahara A.F."/>
            <person name="Worth M."/>
            <person name="Sevigny J.L."/>
            <person name="Tisa L."/>
        </authorList>
    </citation>
    <scope>NUCLEOTIDE SEQUENCE</scope>
    <source>
        <strain evidence="1">AS11</strain>
    </source>
</reference>
<evidence type="ECO:0000313" key="1">
    <source>
        <dbReference type="EMBL" id="MDN3297951.1"/>
    </source>
</evidence>
<name>A0ABT7ZEL2_9ACTN</name>
<accession>A0ABT7ZEL2</accession>
<protein>
    <submittedName>
        <fullName evidence="1">Uncharacterized protein</fullName>
    </submittedName>
</protein>
<dbReference type="EMBL" id="JAUEPL010000068">
    <property type="protein sequence ID" value="MDN3297951.1"/>
    <property type="molecule type" value="Genomic_DNA"/>
</dbReference>
<evidence type="ECO:0000313" key="2">
    <source>
        <dbReference type="Proteomes" id="UP001174050"/>
    </source>
</evidence>
<organism evidence="1 2">
    <name type="scientific">Streptomyces ficellus</name>
    <dbReference type="NCBI Taxonomy" id="1977088"/>
    <lineage>
        <taxon>Bacteria</taxon>
        <taxon>Bacillati</taxon>
        <taxon>Actinomycetota</taxon>
        <taxon>Actinomycetes</taxon>
        <taxon>Kitasatosporales</taxon>
        <taxon>Streptomycetaceae</taxon>
        <taxon>Streptomyces</taxon>
    </lineage>
</organism>
<sequence length="52" mass="5281">MTSDIPLPEFPALAELAAQGGGATGHPVLDAVLAGVRERAGETVVAYYDDAP</sequence>
<proteinExistence type="predicted"/>
<keyword evidence="2" id="KW-1185">Reference proteome</keyword>
<comment type="caution">
    <text evidence="1">The sequence shown here is derived from an EMBL/GenBank/DDBJ whole genome shotgun (WGS) entry which is preliminary data.</text>
</comment>
<dbReference type="Proteomes" id="UP001174050">
    <property type="component" value="Unassembled WGS sequence"/>
</dbReference>
<dbReference type="RefSeq" id="WP_290115412.1">
    <property type="nucleotide sequence ID" value="NZ_JAUEPL010000068.1"/>
</dbReference>
<gene>
    <name evidence="1" type="ORF">QWM81_28725</name>
</gene>